<name>A0A6C0AYN8_9ZZZZ</name>
<evidence type="ECO:0008006" key="2">
    <source>
        <dbReference type="Google" id="ProtNLM"/>
    </source>
</evidence>
<proteinExistence type="predicted"/>
<dbReference type="EMBL" id="MN738808">
    <property type="protein sequence ID" value="QHS84460.1"/>
    <property type="molecule type" value="Genomic_DNA"/>
</dbReference>
<protein>
    <recommendedName>
        <fullName evidence="2">C2H2-type domain-containing protein</fullName>
    </recommendedName>
</protein>
<accession>A0A6C0AYN8</accession>
<sequence length="316" mass="37447">MTTKLHEKMQRNFVCEMCNFYTSNKYNFNKHLLTSKHKNTIKYNIYTTENAKLIEPCIKYNCECGKSYPYRSSLYNHKKKCKKKCIEVSNEIEDKDNKNKNKNNIINKDLILKLVDENSEIKLLLFKQFETMQNQISELIPKVGNNNTINNKQKFNINIFLNEQCKDALTIDQFVNKIQVTLEDLLVTKNKGITEGVSNIFIENMNKLSLYERPMHCTDTKRETVYIKSGENPEIPGWFRDEENKKLKEAIHKVTHVQQQSLDKWIEEHPKWMENSQEQEEYMMLIKNCTDDLGETKEDKVIKKLCNKIHLNQIDT</sequence>
<evidence type="ECO:0000313" key="1">
    <source>
        <dbReference type="EMBL" id="QHS84460.1"/>
    </source>
</evidence>
<dbReference type="InterPro" id="IPR036236">
    <property type="entry name" value="Znf_C2H2_sf"/>
</dbReference>
<dbReference type="AlphaFoldDB" id="A0A6C0AYN8"/>
<dbReference type="SUPFAM" id="SSF57667">
    <property type="entry name" value="beta-beta-alpha zinc fingers"/>
    <property type="match status" value="1"/>
</dbReference>
<organism evidence="1">
    <name type="scientific">viral metagenome</name>
    <dbReference type="NCBI Taxonomy" id="1070528"/>
    <lineage>
        <taxon>unclassified sequences</taxon>
        <taxon>metagenomes</taxon>
        <taxon>organismal metagenomes</taxon>
    </lineage>
</organism>
<reference evidence="1" key="1">
    <citation type="journal article" date="2020" name="Nature">
        <title>Giant virus diversity and host interactions through global metagenomics.</title>
        <authorList>
            <person name="Schulz F."/>
            <person name="Roux S."/>
            <person name="Paez-Espino D."/>
            <person name="Jungbluth S."/>
            <person name="Walsh D.A."/>
            <person name="Denef V.J."/>
            <person name="McMahon K.D."/>
            <person name="Konstantinidis K.T."/>
            <person name="Eloe-Fadrosh E.A."/>
            <person name="Kyrpides N.C."/>
            <person name="Woyke T."/>
        </authorList>
    </citation>
    <scope>NUCLEOTIDE SEQUENCE</scope>
    <source>
        <strain evidence="1">GVMAG-S-ERX556022-25</strain>
    </source>
</reference>